<dbReference type="SMART" id="SM00490">
    <property type="entry name" value="HELICc"/>
    <property type="match status" value="1"/>
</dbReference>
<dbReference type="PANTHER" id="PTHR30580">
    <property type="entry name" value="PRIMOSOMAL PROTEIN N"/>
    <property type="match status" value="1"/>
</dbReference>
<keyword evidence="5 11" id="KW-0378">Hydrolase</keyword>
<keyword evidence="1 11" id="KW-0639">Primosome</keyword>
<feature type="binding site" evidence="11">
    <location>
        <position position="464"/>
    </location>
    <ligand>
        <name>Zn(2+)</name>
        <dbReference type="ChEBI" id="CHEBI:29105"/>
        <label>1</label>
    </ligand>
</feature>
<sequence>MEKGSKNWRSCEMYYKVAVSGSGKVLNVFSSEELLTGERVWLKWRNEKVKGYVLERSFSHENEATLSERDGKSFLSEGHVKIAEWVSERFFSPVGMVFDLFFPQGIDDYKEEVVVSESPFLDFDRMTLRDFLETFGEKALKEMVKKGLVRVEKNFYVKEPRPRVKKRLFLKKGISEIVREHLTVKQRMVVEYLQFNDGVPLEELLEDLEVSKSVIETLQRKNIVEIVSGDVLPKKRRILRSGFKENISKENLFFGPTGSGKTEALFELIDVYSRKGTVLFLVPEVSVLTHTLSRLKGAFPDLKIGIYHSYLSRARKNLEWYRAVSGKIDVLLGTRSAVFVPVKNLSLLIVDEEHDESFYQHTRPSYDAIVVARKISEVFDVPIILSSATPDLWTYREAKEGRIRTFNFTRRFGSLSVEVVDMRNEEKIGSFAKKTLDRIEETLEEGKRVLIYVRRKGFWGRVQCEVCGYVLKCENCDVSLVYHSDTHSLKCHQCGREYGLVESCPRCGGRLVGRTAGTERVERELKRYFPTRRIARVDREVVDNIMELESYIDKLIRGEIDILVGTRLITKSLSVPEIGLVCITDVDSLIFNPDYSSSLRTFQLIVQTLGRASRGDQGKAIIQTYNSEDTIIKKALEEDVDGFYAEELERRKALGYPPYRHLIQVAVKSKNPEVGKNSLTSLKEFLKGEEVLGPVEHWVFKLRGFYRHHLIVKTEDLERVLPKLEKALRILGIDAIVRVDPPTLEVSD</sequence>
<dbReference type="PROSITE" id="PS51194">
    <property type="entry name" value="HELICASE_CTER"/>
    <property type="match status" value="1"/>
</dbReference>
<dbReference type="Gene3D" id="3.40.1440.60">
    <property type="entry name" value="PriA, 3(prime) DNA-binding domain"/>
    <property type="match status" value="1"/>
</dbReference>
<dbReference type="PROSITE" id="PS51192">
    <property type="entry name" value="HELICASE_ATP_BIND_1"/>
    <property type="match status" value="1"/>
</dbReference>
<evidence type="ECO:0000256" key="8">
    <source>
        <dbReference type="ARBA" id="ARBA00022840"/>
    </source>
</evidence>
<dbReference type="InterPro" id="IPR027417">
    <property type="entry name" value="P-loop_NTPase"/>
</dbReference>
<feature type="domain" description="Helicase ATP-binding" evidence="12">
    <location>
        <begin position="242"/>
        <end position="408"/>
    </location>
</feature>
<dbReference type="GO" id="GO:0006269">
    <property type="term" value="P:DNA replication, synthesis of primer"/>
    <property type="evidence" value="ECO:0007669"/>
    <property type="project" value="UniProtKB-KW"/>
</dbReference>
<evidence type="ECO:0000256" key="4">
    <source>
        <dbReference type="ARBA" id="ARBA00022741"/>
    </source>
</evidence>
<evidence type="ECO:0000256" key="3">
    <source>
        <dbReference type="ARBA" id="ARBA00022723"/>
    </source>
</evidence>
<dbReference type="PANTHER" id="PTHR30580:SF0">
    <property type="entry name" value="PRIMOSOMAL PROTEIN N"/>
    <property type="match status" value="1"/>
</dbReference>
<feature type="binding site" evidence="11">
    <location>
        <position position="473"/>
    </location>
    <ligand>
        <name>Zn(2+)</name>
        <dbReference type="ChEBI" id="CHEBI:29105"/>
        <label>2</label>
    </ligand>
</feature>
<accession>A0A0B5H338</accession>
<dbReference type="GO" id="GO:0006270">
    <property type="term" value="P:DNA replication initiation"/>
    <property type="evidence" value="ECO:0007669"/>
    <property type="project" value="TreeGrafter"/>
</dbReference>
<gene>
    <name evidence="11" type="primary">priA</name>
</gene>
<reference evidence="14" key="1">
    <citation type="journal article" date="2014" name="ISME J.">
        <title>Evidence for extensive gene flow and Thermotoga subpopulations in subsurface and marine environments.</title>
        <authorList>
            <person name="Nesbo C.L."/>
            <person name="S Swithers K."/>
            <person name="Dahle H."/>
            <person name="Haverkamp T.H."/>
            <person name="Birkeland N.K."/>
            <person name="Sokolova T."/>
            <person name="Kublanov I."/>
            <person name="Zhaxybayeva O."/>
        </authorList>
    </citation>
    <scope>NUCLEOTIDE SEQUENCE</scope>
    <source>
        <strain evidence="14">TBXY761</strain>
    </source>
</reference>
<evidence type="ECO:0000313" key="14">
    <source>
        <dbReference type="EMBL" id="AJF34545.1"/>
    </source>
</evidence>
<dbReference type="Gene3D" id="3.40.50.300">
    <property type="entry name" value="P-loop containing nucleotide triphosphate hydrolases"/>
    <property type="match status" value="2"/>
</dbReference>
<keyword evidence="3 11" id="KW-0479">Metal-binding</keyword>
<evidence type="ECO:0000256" key="10">
    <source>
        <dbReference type="ARBA" id="ARBA00023235"/>
    </source>
</evidence>
<dbReference type="Pfam" id="PF17764">
    <property type="entry name" value="PriA_3primeBD"/>
    <property type="match status" value="1"/>
</dbReference>
<comment type="similarity">
    <text evidence="11">Belongs to the helicase family. PriA subfamily.</text>
</comment>
<evidence type="ECO:0000256" key="7">
    <source>
        <dbReference type="ARBA" id="ARBA00022833"/>
    </source>
</evidence>
<comment type="catalytic activity">
    <reaction evidence="11">
        <text>Couples ATP hydrolysis with the unwinding of duplex DNA by translocating in the 3'-5' direction.</text>
        <dbReference type="EC" id="5.6.2.4"/>
    </reaction>
</comment>
<dbReference type="NCBIfam" id="TIGR00595">
    <property type="entry name" value="priA"/>
    <property type="match status" value="1"/>
</dbReference>
<name>A0A0B5H338_9THEM</name>
<protein>
    <recommendedName>
        <fullName evidence="11">Replication restart protein PriA</fullName>
    </recommendedName>
    <alternativeName>
        <fullName evidence="11">ATP-dependent DNA helicase PriA</fullName>
        <ecNumber evidence="11">5.6.2.4</ecNumber>
    </alternativeName>
    <alternativeName>
        <fullName evidence="11">DNA 3'-5' helicase PriA</fullName>
    </alternativeName>
</protein>
<dbReference type="Pfam" id="PF18074">
    <property type="entry name" value="PriA_C"/>
    <property type="match status" value="1"/>
</dbReference>
<evidence type="ECO:0000256" key="5">
    <source>
        <dbReference type="ARBA" id="ARBA00022801"/>
    </source>
</evidence>
<feature type="binding site" evidence="11">
    <location>
        <position position="467"/>
    </location>
    <ligand>
        <name>Zn(2+)</name>
        <dbReference type="ChEBI" id="CHEBI:29105"/>
        <label>1</label>
    </ligand>
</feature>
<evidence type="ECO:0000259" key="12">
    <source>
        <dbReference type="PROSITE" id="PS51192"/>
    </source>
</evidence>
<feature type="binding site" evidence="11">
    <location>
        <position position="476"/>
    </location>
    <ligand>
        <name>Zn(2+)</name>
        <dbReference type="ChEBI" id="CHEBI:29105"/>
        <label>2</label>
    </ligand>
</feature>
<dbReference type="EMBL" id="KP239990">
    <property type="protein sequence ID" value="AJF34545.1"/>
    <property type="molecule type" value="Genomic_DNA"/>
</dbReference>
<proteinExistence type="inferred from homology"/>
<comment type="cofactor">
    <cofactor evidence="11">
        <name>Zn(2+)</name>
        <dbReference type="ChEBI" id="CHEBI:29105"/>
    </cofactor>
    <text evidence="11">Binds 2 zinc ions per subunit.</text>
</comment>
<dbReference type="InterPro" id="IPR011545">
    <property type="entry name" value="DEAD/DEAH_box_helicase_dom"/>
</dbReference>
<dbReference type="InterPro" id="IPR005259">
    <property type="entry name" value="PriA"/>
</dbReference>
<comment type="function">
    <text evidence="11">Initiates the restart of stalled replication forks, which reloads the replicative helicase on sites other than the origin of replication. Recognizes and binds to abandoned replication forks and remodels them to uncover a helicase loading site. Promotes assembly of the primosome at these replication forks.</text>
</comment>
<dbReference type="GO" id="GO:0016887">
    <property type="term" value="F:ATP hydrolysis activity"/>
    <property type="evidence" value="ECO:0007669"/>
    <property type="project" value="RHEA"/>
</dbReference>
<keyword evidence="7 11" id="KW-0862">Zinc</keyword>
<dbReference type="GO" id="GO:0006310">
    <property type="term" value="P:DNA recombination"/>
    <property type="evidence" value="ECO:0007669"/>
    <property type="project" value="InterPro"/>
</dbReference>
<dbReference type="Pfam" id="PF18319">
    <property type="entry name" value="Zn_ribbon_PriA"/>
    <property type="match status" value="1"/>
</dbReference>
<keyword evidence="8 11" id="KW-0067">ATP-binding</keyword>
<dbReference type="EC" id="5.6.2.4" evidence="11"/>
<evidence type="ECO:0000256" key="2">
    <source>
        <dbReference type="ARBA" id="ARBA00022705"/>
    </source>
</evidence>
<dbReference type="GO" id="GO:0005524">
    <property type="term" value="F:ATP binding"/>
    <property type="evidence" value="ECO:0007669"/>
    <property type="project" value="UniProtKB-UniRule"/>
</dbReference>
<dbReference type="Pfam" id="PF00270">
    <property type="entry name" value="DEAD"/>
    <property type="match status" value="1"/>
</dbReference>
<evidence type="ECO:0000259" key="13">
    <source>
        <dbReference type="PROSITE" id="PS51194"/>
    </source>
</evidence>
<feature type="binding site" evidence="11">
    <location>
        <position position="491"/>
    </location>
    <ligand>
        <name>Zn(2+)</name>
        <dbReference type="ChEBI" id="CHEBI:29105"/>
        <label>2</label>
    </ligand>
</feature>
<dbReference type="HAMAP" id="MF_00983">
    <property type="entry name" value="PriA"/>
    <property type="match status" value="1"/>
</dbReference>
<evidence type="ECO:0000256" key="1">
    <source>
        <dbReference type="ARBA" id="ARBA00022515"/>
    </source>
</evidence>
<keyword evidence="9 11" id="KW-0238">DNA-binding</keyword>
<keyword evidence="4 11" id="KW-0547">Nucleotide-binding</keyword>
<feature type="binding site" evidence="11">
    <location>
        <position position="494"/>
    </location>
    <ligand>
        <name>Zn(2+)</name>
        <dbReference type="ChEBI" id="CHEBI:29105"/>
        <label>2</label>
    </ligand>
</feature>
<evidence type="ECO:0000256" key="9">
    <source>
        <dbReference type="ARBA" id="ARBA00023125"/>
    </source>
</evidence>
<dbReference type="GO" id="GO:0008270">
    <property type="term" value="F:zinc ion binding"/>
    <property type="evidence" value="ECO:0007669"/>
    <property type="project" value="UniProtKB-UniRule"/>
</dbReference>
<dbReference type="InterPro" id="IPR040498">
    <property type="entry name" value="PriA_CRR"/>
</dbReference>
<keyword evidence="6 11" id="KW-0347">Helicase</keyword>
<dbReference type="InterPro" id="IPR042115">
    <property type="entry name" value="PriA_3primeBD_sf"/>
</dbReference>
<comment type="subunit">
    <text evidence="11">Component of the replication restart primosome.</text>
</comment>
<keyword evidence="2 11" id="KW-0235">DNA replication</keyword>
<feature type="binding site" evidence="11">
    <location>
        <position position="504"/>
    </location>
    <ligand>
        <name>Zn(2+)</name>
        <dbReference type="ChEBI" id="CHEBI:29105"/>
        <label>1</label>
    </ligand>
</feature>
<dbReference type="AlphaFoldDB" id="A0A0B5H338"/>
<feature type="binding site" evidence="11">
    <location>
        <position position="507"/>
    </location>
    <ligand>
        <name>Zn(2+)</name>
        <dbReference type="ChEBI" id="CHEBI:29105"/>
        <label>1</label>
    </ligand>
</feature>
<dbReference type="CDD" id="cd18804">
    <property type="entry name" value="SF2_C_priA"/>
    <property type="match status" value="1"/>
</dbReference>
<dbReference type="InterPro" id="IPR041222">
    <property type="entry name" value="PriA_3primeBD"/>
</dbReference>
<comment type="catalytic activity">
    <reaction evidence="11">
        <text>ATP + H2O = ADP + phosphate + H(+)</text>
        <dbReference type="Rhea" id="RHEA:13065"/>
        <dbReference type="ChEBI" id="CHEBI:15377"/>
        <dbReference type="ChEBI" id="CHEBI:15378"/>
        <dbReference type="ChEBI" id="CHEBI:30616"/>
        <dbReference type="ChEBI" id="CHEBI:43474"/>
        <dbReference type="ChEBI" id="CHEBI:456216"/>
        <dbReference type="EC" id="5.6.2.4"/>
    </reaction>
</comment>
<keyword evidence="10 11" id="KW-0413">Isomerase</keyword>
<dbReference type="GO" id="GO:0043138">
    <property type="term" value="F:3'-5' DNA helicase activity"/>
    <property type="evidence" value="ECO:0007669"/>
    <property type="project" value="UniProtKB-EC"/>
</dbReference>
<feature type="domain" description="Helicase C-terminal" evidence="13">
    <location>
        <begin position="499"/>
        <end position="655"/>
    </location>
</feature>
<evidence type="ECO:0000256" key="11">
    <source>
        <dbReference type="HAMAP-Rule" id="MF_00983"/>
    </source>
</evidence>
<dbReference type="InterPro" id="IPR041236">
    <property type="entry name" value="PriA_C"/>
</dbReference>
<evidence type="ECO:0000256" key="6">
    <source>
        <dbReference type="ARBA" id="ARBA00022806"/>
    </source>
</evidence>
<organism evidence="14">
    <name type="scientific">Thermotoga sp. TBXY761</name>
    <dbReference type="NCBI Taxonomy" id="1244084"/>
    <lineage>
        <taxon>Bacteria</taxon>
        <taxon>Thermotogati</taxon>
        <taxon>Thermotogota</taxon>
        <taxon>Thermotogae</taxon>
        <taxon>Thermotogales</taxon>
        <taxon>Thermotogaceae</taxon>
        <taxon>Thermotoga</taxon>
    </lineage>
</organism>
<dbReference type="GO" id="GO:1990077">
    <property type="term" value="C:primosome complex"/>
    <property type="evidence" value="ECO:0007669"/>
    <property type="project" value="UniProtKB-UniRule"/>
</dbReference>
<dbReference type="GO" id="GO:0006302">
    <property type="term" value="P:double-strand break repair"/>
    <property type="evidence" value="ECO:0007669"/>
    <property type="project" value="InterPro"/>
</dbReference>
<dbReference type="InterPro" id="IPR014001">
    <property type="entry name" value="Helicase_ATP-bd"/>
</dbReference>
<dbReference type="GO" id="GO:0003677">
    <property type="term" value="F:DNA binding"/>
    <property type="evidence" value="ECO:0007669"/>
    <property type="project" value="UniProtKB-UniRule"/>
</dbReference>
<dbReference type="InterPro" id="IPR001650">
    <property type="entry name" value="Helicase_C-like"/>
</dbReference>
<dbReference type="SMART" id="SM00487">
    <property type="entry name" value="DEXDc"/>
    <property type="match status" value="1"/>
</dbReference>
<dbReference type="SUPFAM" id="SSF52540">
    <property type="entry name" value="P-loop containing nucleoside triphosphate hydrolases"/>
    <property type="match status" value="1"/>
</dbReference>